<feature type="domain" description="Thioredoxin" evidence="9">
    <location>
        <begin position="22"/>
        <end position="170"/>
    </location>
</feature>
<keyword evidence="11" id="KW-1185">Reference proteome</keyword>
<dbReference type="GO" id="GO:0008379">
    <property type="term" value="F:thioredoxin peroxidase activity"/>
    <property type="evidence" value="ECO:0007669"/>
    <property type="project" value="InterPro"/>
</dbReference>
<evidence type="ECO:0000256" key="7">
    <source>
        <dbReference type="PIRSR" id="PIRSR637944-1"/>
    </source>
</evidence>
<dbReference type="PANTHER" id="PTHR10430:SF16">
    <property type="entry name" value="PEROXIREDOXIN-5, MITOCHONDRIAL"/>
    <property type="match status" value="1"/>
</dbReference>
<evidence type="ECO:0000256" key="5">
    <source>
        <dbReference type="ARBA" id="ARBA00023284"/>
    </source>
</evidence>
<dbReference type="InterPro" id="IPR036249">
    <property type="entry name" value="Thioredoxin-like_sf"/>
</dbReference>
<dbReference type="EMBL" id="BQFW01000015">
    <property type="protein sequence ID" value="GJJ78371.1"/>
    <property type="molecule type" value="Genomic_DNA"/>
</dbReference>
<protein>
    <recommendedName>
        <fullName evidence="6">Thioredoxin-dependent peroxiredoxin</fullName>
    </recommendedName>
</protein>
<dbReference type="InterPro" id="IPR013766">
    <property type="entry name" value="Thioredoxin_domain"/>
</dbReference>
<dbReference type="GO" id="GO:0045454">
    <property type="term" value="P:cell redox homeostasis"/>
    <property type="evidence" value="ECO:0007669"/>
    <property type="project" value="TreeGrafter"/>
</dbReference>
<evidence type="ECO:0000256" key="3">
    <source>
        <dbReference type="ARBA" id="ARBA00022862"/>
    </source>
</evidence>
<organism evidence="10 11">
    <name type="scientific">Entomortierella parvispora</name>
    <dbReference type="NCBI Taxonomy" id="205924"/>
    <lineage>
        <taxon>Eukaryota</taxon>
        <taxon>Fungi</taxon>
        <taxon>Fungi incertae sedis</taxon>
        <taxon>Mucoromycota</taxon>
        <taxon>Mortierellomycotina</taxon>
        <taxon>Mortierellomycetes</taxon>
        <taxon>Mortierellales</taxon>
        <taxon>Mortierellaceae</taxon>
        <taxon>Entomortierella</taxon>
    </lineage>
</organism>
<dbReference type="OrthoDB" id="1882547at2759"/>
<dbReference type="AlphaFoldDB" id="A0A9P3M1A4"/>
<dbReference type="GO" id="GO:0005739">
    <property type="term" value="C:mitochondrion"/>
    <property type="evidence" value="ECO:0007669"/>
    <property type="project" value="TreeGrafter"/>
</dbReference>
<sequence length="170" mass="18125">MLSATRVLFSQNLVSKSFNSAAVLHRSSPADTVKPAEFFGSAKKAVLIGVPGAFTPGCSKSHVPGYLKHFEELKGKGVEKIGCVAVNDAFVMDAWGKDLKVEDKITMLADPQGNFVKELGLDFDASAALGGIRSKRFALVLENGKITKAFVEPNNTGLSVSLAENLLKEL</sequence>
<dbReference type="GO" id="GO:0042744">
    <property type="term" value="P:hydrogen peroxide catabolic process"/>
    <property type="evidence" value="ECO:0007669"/>
    <property type="project" value="TreeGrafter"/>
</dbReference>
<accession>A0A9P3M1A4</accession>
<dbReference type="PANTHER" id="PTHR10430">
    <property type="entry name" value="PEROXIREDOXIN"/>
    <property type="match status" value="1"/>
</dbReference>
<evidence type="ECO:0000259" key="9">
    <source>
        <dbReference type="PROSITE" id="PS51352"/>
    </source>
</evidence>
<reference evidence="10" key="2">
    <citation type="journal article" date="2022" name="Microbiol. Resour. Announc.">
        <title>Whole-Genome Sequence of Entomortierella parvispora E1425, a Mucoromycotan Fungus Associated with Burkholderiaceae-Related Endosymbiotic Bacteria.</title>
        <authorList>
            <person name="Herlambang A."/>
            <person name="Guo Y."/>
            <person name="Takashima Y."/>
            <person name="Narisawa K."/>
            <person name="Ohta H."/>
            <person name="Nishizawa T."/>
        </authorList>
    </citation>
    <scope>NUCLEOTIDE SEQUENCE</scope>
    <source>
        <strain evidence="10">E1425</strain>
    </source>
</reference>
<dbReference type="GO" id="GO:0005777">
    <property type="term" value="C:peroxisome"/>
    <property type="evidence" value="ECO:0007669"/>
    <property type="project" value="TreeGrafter"/>
</dbReference>
<keyword evidence="5 8" id="KW-0676">Redox-active center</keyword>
<keyword evidence="4 8" id="KW-0560">Oxidoreductase</keyword>
<dbReference type="InterPro" id="IPR013740">
    <property type="entry name" value="Redoxin"/>
</dbReference>
<dbReference type="Pfam" id="PF08534">
    <property type="entry name" value="Redoxin"/>
    <property type="match status" value="1"/>
</dbReference>
<dbReference type="CDD" id="cd03013">
    <property type="entry name" value="PRX5_like"/>
    <property type="match status" value="1"/>
</dbReference>
<dbReference type="FunFam" id="3.40.30.10:FF:000020">
    <property type="entry name" value="Peroxiredoxin"/>
    <property type="match status" value="1"/>
</dbReference>
<gene>
    <name evidence="10" type="ORF">EMPS_10730</name>
</gene>
<dbReference type="Proteomes" id="UP000827284">
    <property type="component" value="Unassembled WGS sequence"/>
</dbReference>
<comment type="function">
    <text evidence="8">Thiol-specific peroxidase that catalyzes the reduction of hydrogen peroxide and organic hydroperoxides to water and alcohols, respectively. Plays a role in cell protection against oxidative stress by detoxifying peroxides.</text>
</comment>
<evidence type="ECO:0000256" key="8">
    <source>
        <dbReference type="RuleBase" id="RU366011"/>
    </source>
</evidence>
<comment type="caution">
    <text evidence="10">The sequence shown here is derived from an EMBL/GenBank/DDBJ whole genome shotgun (WGS) entry which is preliminary data.</text>
</comment>
<evidence type="ECO:0000313" key="11">
    <source>
        <dbReference type="Proteomes" id="UP000827284"/>
    </source>
</evidence>
<evidence type="ECO:0000256" key="4">
    <source>
        <dbReference type="ARBA" id="ARBA00023002"/>
    </source>
</evidence>
<dbReference type="SUPFAM" id="SSF52833">
    <property type="entry name" value="Thioredoxin-like"/>
    <property type="match status" value="1"/>
</dbReference>
<dbReference type="GO" id="GO:0034599">
    <property type="term" value="P:cellular response to oxidative stress"/>
    <property type="evidence" value="ECO:0007669"/>
    <property type="project" value="InterPro"/>
</dbReference>
<comment type="similarity">
    <text evidence="1 8">Belongs to the peroxiredoxin family. Prx5 subfamily.</text>
</comment>
<feature type="active site" description="Cysteine sulfenic acid (-SOH) intermediate" evidence="7">
    <location>
        <position position="58"/>
    </location>
</feature>
<evidence type="ECO:0000313" key="10">
    <source>
        <dbReference type="EMBL" id="GJJ78371.1"/>
    </source>
</evidence>
<dbReference type="InterPro" id="IPR037944">
    <property type="entry name" value="PRX5-like"/>
</dbReference>
<evidence type="ECO:0000256" key="6">
    <source>
        <dbReference type="ARBA" id="ARBA00079296"/>
    </source>
</evidence>
<dbReference type="Gene3D" id="3.40.30.10">
    <property type="entry name" value="Glutaredoxin"/>
    <property type="match status" value="1"/>
</dbReference>
<keyword evidence="2 8" id="KW-0575">Peroxidase</keyword>
<reference evidence="10" key="1">
    <citation type="submission" date="2021-11" db="EMBL/GenBank/DDBJ databases">
        <authorList>
            <person name="Herlambang A."/>
            <person name="Guo Y."/>
            <person name="Takashima Y."/>
            <person name="Nishizawa T."/>
        </authorList>
    </citation>
    <scope>NUCLEOTIDE SEQUENCE</scope>
    <source>
        <strain evidence="10">E1425</strain>
    </source>
</reference>
<evidence type="ECO:0000256" key="1">
    <source>
        <dbReference type="ARBA" id="ARBA00010505"/>
    </source>
</evidence>
<keyword evidence="3 8" id="KW-0049">Antioxidant</keyword>
<proteinExistence type="inferred from homology"/>
<evidence type="ECO:0000256" key="2">
    <source>
        <dbReference type="ARBA" id="ARBA00022559"/>
    </source>
</evidence>
<name>A0A9P3M1A4_9FUNG</name>
<dbReference type="PROSITE" id="PS51352">
    <property type="entry name" value="THIOREDOXIN_2"/>
    <property type="match status" value="1"/>
</dbReference>